<dbReference type="InterPro" id="IPR036134">
    <property type="entry name" value="Crypto/Photolyase_FAD-like_sf"/>
</dbReference>
<dbReference type="OrthoDB" id="9772484at2"/>
<evidence type="ECO:0000256" key="7">
    <source>
        <dbReference type="RuleBase" id="RU367151"/>
    </source>
</evidence>
<evidence type="ECO:0000256" key="4">
    <source>
        <dbReference type="ARBA" id="ARBA00022827"/>
    </source>
</evidence>
<comment type="caution">
    <text evidence="9">The sequence shown here is derived from an EMBL/GenBank/DDBJ whole genome shotgun (WGS) entry which is preliminary data.</text>
</comment>
<keyword evidence="10" id="KW-1185">Reference proteome</keyword>
<dbReference type="PANTHER" id="PTHR11455">
    <property type="entry name" value="CRYPTOCHROME"/>
    <property type="match status" value="1"/>
</dbReference>
<dbReference type="GO" id="GO:0003904">
    <property type="term" value="F:deoxyribodipyrimidine photo-lyase activity"/>
    <property type="evidence" value="ECO:0007669"/>
    <property type="project" value="TreeGrafter"/>
</dbReference>
<comment type="similarity">
    <text evidence="1 7">Belongs to the DNA photolyase class-1 family.</text>
</comment>
<sequence length="432" mass="50594">MSQSPIIYWFRNDLRLHDNPALVTALETGHAVIPVFIFEDLWYNSDFYIGFPRTGDKRKQFLAESLLNLQRNLKERGSNLLILKGDTKEIIPKIAKHFNALKVVAQKEAAWEEISIERQVADKVQLDLIWGSMLYQPDQVDFPVEKSPFYYTKFKNKVLEHPFSPSPVSTPGKLFSPSGNSIPEGIETFNPDSLIVSEEPVLKGGESEGLNRMENYFTERGPQHYGETRNQFQGHNFSSKLGSWLANGTLSPRLFFSRLKEEQEEHPEKQENIQPLLEQLIWRDYFRFLFLRYGRKLFTVKGLRKTEPSMYDDMEAFEKWKNAKTEQPLIDALMNELNETGFMSNRGRMLVSFYLSKEMQVNWQWGAAWFENRLIDYDVYCNYGNWAYQSGRGTDSRVNRKFNLQTQLNKFDPKGTFVERWNPGHQNLQLEF</sequence>
<dbReference type="PRINTS" id="PR00147">
    <property type="entry name" value="DNAPHOTLYASE"/>
</dbReference>
<dbReference type="InterPro" id="IPR014133">
    <property type="entry name" value="Cry_DASH"/>
</dbReference>
<gene>
    <name evidence="9" type="ORF">DDZ16_18265</name>
</gene>
<organism evidence="9 10">
    <name type="scientific">Marinilabilia rubra</name>
    <dbReference type="NCBI Taxonomy" id="2162893"/>
    <lineage>
        <taxon>Bacteria</taxon>
        <taxon>Pseudomonadati</taxon>
        <taxon>Bacteroidota</taxon>
        <taxon>Bacteroidia</taxon>
        <taxon>Marinilabiliales</taxon>
        <taxon>Marinilabiliaceae</taxon>
        <taxon>Marinilabilia</taxon>
    </lineage>
</organism>
<dbReference type="InterPro" id="IPR002081">
    <property type="entry name" value="Cryptochrome/DNA_photolyase_1"/>
</dbReference>
<evidence type="ECO:0000313" key="9">
    <source>
        <dbReference type="EMBL" id="PWD97903.1"/>
    </source>
</evidence>
<evidence type="ECO:0000256" key="2">
    <source>
        <dbReference type="ARBA" id="ARBA00017881"/>
    </source>
</evidence>
<dbReference type="Pfam" id="PF03441">
    <property type="entry name" value="FAD_binding_7"/>
    <property type="match status" value="1"/>
</dbReference>
<dbReference type="RefSeq" id="WP_109265921.1">
    <property type="nucleotide sequence ID" value="NZ_QEWP01000022.1"/>
</dbReference>
<dbReference type="SUPFAM" id="SSF48173">
    <property type="entry name" value="Cryptochrome/photolyase FAD-binding domain"/>
    <property type="match status" value="1"/>
</dbReference>
<feature type="binding site" evidence="6">
    <location>
        <position position="225"/>
    </location>
    <ligand>
        <name>FAD</name>
        <dbReference type="ChEBI" id="CHEBI:57692"/>
    </ligand>
</feature>
<comment type="cofactor">
    <cofactor evidence="7">
        <name>(6R)-5,10-methylene-5,6,7,8-tetrahydrofolate</name>
        <dbReference type="ChEBI" id="CHEBI:15636"/>
    </cofactor>
    <text evidence="7">Binds 1 5,10-methenyltetrahydrofolate (MTHF) per subunit.</text>
</comment>
<dbReference type="InterPro" id="IPR014729">
    <property type="entry name" value="Rossmann-like_a/b/a_fold"/>
</dbReference>
<dbReference type="Gene3D" id="1.10.579.10">
    <property type="entry name" value="DNA Cyclobutane Dipyrimidine Photolyase, subunit A, domain 3"/>
    <property type="match status" value="1"/>
</dbReference>
<dbReference type="NCBIfam" id="TIGR02765">
    <property type="entry name" value="crypto_DASH"/>
    <property type="match status" value="1"/>
</dbReference>
<feature type="binding site" evidence="6">
    <location>
        <begin position="279"/>
        <end position="286"/>
    </location>
    <ligand>
        <name>FAD</name>
        <dbReference type="ChEBI" id="CHEBI:57692"/>
    </ligand>
</feature>
<dbReference type="InterPro" id="IPR006050">
    <property type="entry name" value="DNA_photolyase_N"/>
</dbReference>
<name>A0A2U2B4C0_9BACT</name>
<dbReference type="PROSITE" id="PS51645">
    <property type="entry name" value="PHR_CRY_ALPHA_BETA"/>
    <property type="match status" value="1"/>
</dbReference>
<keyword evidence="5 7" id="KW-0157">Chromophore</keyword>
<dbReference type="Pfam" id="PF00875">
    <property type="entry name" value="DNA_photolyase"/>
    <property type="match status" value="1"/>
</dbReference>
<dbReference type="InterPro" id="IPR036155">
    <property type="entry name" value="Crypto/Photolyase_N_sf"/>
</dbReference>
<evidence type="ECO:0000256" key="1">
    <source>
        <dbReference type="ARBA" id="ARBA00005862"/>
    </source>
</evidence>
<dbReference type="SUPFAM" id="SSF52425">
    <property type="entry name" value="Cryptochrome/photolyase, N-terminal domain"/>
    <property type="match status" value="1"/>
</dbReference>
<accession>A0A2U2B4C0</accession>
<dbReference type="AlphaFoldDB" id="A0A2U2B4C0"/>
<dbReference type="Gene3D" id="1.25.40.80">
    <property type="match status" value="1"/>
</dbReference>
<dbReference type="EMBL" id="QEWP01000022">
    <property type="protein sequence ID" value="PWD97903.1"/>
    <property type="molecule type" value="Genomic_DNA"/>
</dbReference>
<keyword evidence="3 6" id="KW-0285">Flavoprotein</keyword>
<dbReference type="Gene3D" id="3.40.50.620">
    <property type="entry name" value="HUPs"/>
    <property type="match status" value="1"/>
</dbReference>
<keyword evidence="4 6" id="KW-0274">FAD</keyword>
<dbReference type="Proteomes" id="UP000244956">
    <property type="component" value="Unassembled WGS sequence"/>
</dbReference>
<proteinExistence type="inferred from homology"/>
<protein>
    <recommendedName>
        <fullName evidence="2 7">Cryptochrome DASH</fullName>
    </recommendedName>
</protein>
<dbReference type="InterPro" id="IPR005101">
    <property type="entry name" value="Cryptochr/Photolyase_FAD-bd"/>
</dbReference>
<feature type="binding site" evidence="6">
    <location>
        <begin position="376"/>
        <end position="378"/>
    </location>
    <ligand>
        <name>FAD</name>
        <dbReference type="ChEBI" id="CHEBI:57692"/>
    </ligand>
</feature>
<comment type="function">
    <text evidence="7">May have a photoreceptor function.</text>
</comment>
<evidence type="ECO:0000313" key="10">
    <source>
        <dbReference type="Proteomes" id="UP000244956"/>
    </source>
</evidence>
<comment type="cofactor">
    <cofactor evidence="6 7">
        <name>FAD</name>
        <dbReference type="ChEBI" id="CHEBI:57692"/>
    </cofactor>
    <text evidence="6 7">Binds 1 FAD per subunit.</text>
</comment>
<evidence type="ECO:0000259" key="8">
    <source>
        <dbReference type="PROSITE" id="PS51645"/>
    </source>
</evidence>
<dbReference type="GO" id="GO:0071949">
    <property type="term" value="F:FAD binding"/>
    <property type="evidence" value="ECO:0007669"/>
    <property type="project" value="TreeGrafter"/>
</dbReference>
<dbReference type="PANTHER" id="PTHR11455:SF9">
    <property type="entry name" value="CRYPTOCHROME CIRCADIAN CLOCK 5 ISOFORM X1"/>
    <property type="match status" value="1"/>
</dbReference>
<evidence type="ECO:0000256" key="3">
    <source>
        <dbReference type="ARBA" id="ARBA00022630"/>
    </source>
</evidence>
<evidence type="ECO:0000256" key="5">
    <source>
        <dbReference type="ARBA" id="ARBA00022991"/>
    </source>
</evidence>
<reference evidence="9 10" key="1">
    <citation type="submission" date="2018-05" db="EMBL/GenBank/DDBJ databases">
        <title>Marinilabilia rubrum sp. nov., isolated from saltern sediment.</title>
        <authorList>
            <person name="Zhang R."/>
        </authorList>
    </citation>
    <scope>NUCLEOTIDE SEQUENCE [LARGE SCALE GENOMIC DNA]</scope>
    <source>
        <strain evidence="9 10">WTE16</strain>
    </source>
</reference>
<dbReference type="GO" id="GO:0006281">
    <property type="term" value="P:DNA repair"/>
    <property type="evidence" value="ECO:0007669"/>
    <property type="project" value="InterPro"/>
</dbReference>
<dbReference type="GO" id="GO:0003677">
    <property type="term" value="F:DNA binding"/>
    <property type="evidence" value="ECO:0007669"/>
    <property type="project" value="TreeGrafter"/>
</dbReference>
<feature type="domain" description="Photolyase/cryptochrome alpha/beta" evidence="8">
    <location>
        <begin position="4"/>
        <end position="134"/>
    </location>
</feature>
<evidence type="ECO:0000256" key="6">
    <source>
        <dbReference type="PIRSR" id="PIRSR602081-1"/>
    </source>
</evidence>